<evidence type="ECO:0000313" key="3">
    <source>
        <dbReference type="EMBL" id="PWB70292.1"/>
    </source>
</evidence>
<dbReference type="AlphaFoldDB" id="A0A855WXX7"/>
<evidence type="ECO:0000256" key="1">
    <source>
        <dbReference type="SAM" id="MobiDB-lite"/>
    </source>
</evidence>
<dbReference type="InterPro" id="IPR038610">
    <property type="entry name" value="FliK-like_C_sf"/>
</dbReference>
<dbReference type="Pfam" id="PF02120">
    <property type="entry name" value="Flg_hook"/>
    <property type="match status" value="1"/>
</dbReference>
<gene>
    <name evidence="3" type="ORF">C3F09_09290</name>
</gene>
<dbReference type="EMBL" id="PQAP01000149">
    <property type="protein sequence ID" value="PWB70292.1"/>
    <property type="molecule type" value="Genomic_DNA"/>
</dbReference>
<feature type="compositionally biased region" description="Polar residues" evidence="1">
    <location>
        <begin position="72"/>
        <end position="85"/>
    </location>
</feature>
<dbReference type="CDD" id="cd17470">
    <property type="entry name" value="T3SS_Flik_C"/>
    <property type="match status" value="1"/>
</dbReference>
<protein>
    <recommendedName>
        <fullName evidence="2">Flagellar hook-length control protein-like C-terminal domain-containing protein</fullName>
    </recommendedName>
</protein>
<reference evidence="3 4" key="1">
    <citation type="journal article" date="2018" name="ISME J.">
        <title>A methanotrophic archaeon couples anaerobic oxidation of methane to Fe(III) reduction.</title>
        <authorList>
            <person name="Cai C."/>
            <person name="Leu A.O."/>
            <person name="Xie G.J."/>
            <person name="Guo J."/>
            <person name="Feng Y."/>
            <person name="Zhao J.X."/>
            <person name="Tyson G.W."/>
            <person name="Yuan Z."/>
            <person name="Hu S."/>
        </authorList>
    </citation>
    <scope>NUCLEOTIDE SEQUENCE [LARGE SCALE GENOMIC DNA]</scope>
    <source>
        <strain evidence="3">FeB_12</strain>
    </source>
</reference>
<feature type="region of interest" description="Disordered" evidence="1">
    <location>
        <begin position="315"/>
        <end position="338"/>
    </location>
</feature>
<dbReference type="InterPro" id="IPR021136">
    <property type="entry name" value="Flagellar_hook_control-like_C"/>
</dbReference>
<feature type="region of interest" description="Disordered" evidence="1">
    <location>
        <begin position="56"/>
        <end position="85"/>
    </location>
</feature>
<evidence type="ECO:0000313" key="4">
    <source>
        <dbReference type="Proteomes" id="UP000250918"/>
    </source>
</evidence>
<feature type="compositionally biased region" description="Polar residues" evidence="1">
    <location>
        <begin position="328"/>
        <end position="337"/>
    </location>
</feature>
<comment type="caution">
    <text evidence="3">The sequence shown here is derived from an EMBL/GenBank/DDBJ whole genome shotgun (WGS) entry which is preliminary data.</text>
</comment>
<dbReference type="Proteomes" id="UP000250918">
    <property type="component" value="Unassembled WGS sequence"/>
</dbReference>
<name>A0A855WXX7_9BACT</name>
<organism evidence="3 4">
    <name type="scientific">candidate division GN15 bacterium</name>
    <dbReference type="NCBI Taxonomy" id="2072418"/>
    <lineage>
        <taxon>Bacteria</taxon>
        <taxon>candidate division GN15</taxon>
    </lineage>
</organism>
<evidence type="ECO:0000259" key="2">
    <source>
        <dbReference type="Pfam" id="PF02120"/>
    </source>
</evidence>
<feature type="domain" description="Flagellar hook-length control protein-like C-terminal" evidence="2">
    <location>
        <begin position="414"/>
        <end position="483"/>
    </location>
</feature>
<accession>A0A855WXX7</accession>
<dbReference type="Gene3D" id="3.30.750.140">
    <property type="match status" value="1"/>
</dbReference>
<proteinExistence type="predicted"/>
<sequence length="536" mass="56351">MSLTTGNAVMDLLLGKVAPSQSGNAAPQGVGQTSDGSGFADLLSLLSGISNNNVGITGGDDTGSPAGDLLSSDDTAQNTPNGNQITIDPAQANQLAVLAGLIPTIEATTIPALRTPTAADNNVLSISAEAVPDQSLQKAIDSMLLPKEAVLPNPQVLALLNQVPVTLPTGKFAVLSSKVSDGTLQMEVASQETPNQTIKLSIPTALLHTSDTPQSNPAIAAAGIAGKPNAGLKVPLADPWASTERFDQLLAKVNVKEIEITPSQIAASTKETPAQVAIALVAENAGMPVAVTGRMNKNQIMASTQRRAQVIETLTGQEKTDSDLADSGNATEKNTPAKTAVAATKDMTIESFSTVIDKQSGIGVKMTGTEPSIEMSKGTRQQRAVATAPVERPAVRMTIQQEMPTLSHLEGRTLMIKLEPEYLGTARLHLTMRQDTLSARVMVETPQAKQAVESSLSQLTDQLTKAGIKVDYIDVGVRGGGAQNQFFNRQSNWFRAQNPRIALARDNELISRDLTAATVARPMANYLAADRVNIYA</sequence>